<reference evidence="2 3" key="2">
    <citation type="journal article" date="2011" name="J. Bacteriol.">
        <title>Complete genome sequence of strain HTCC2503T of Parvularcula bermudensis, the type species of the order "Parvularculales" in the class Alphaproteobacteria.</title>
        <authorList>
            <person name="Oh H.M."/>
            <person name="Kang I."/>
            <person name="Vergin K.L."/>
            <person name="Kang D."/>
            <person name="Rhee K.H."/>
            <person name="Giovannoni S.J."/>
            <person name="Cho J.C."/>
        </authorList>
    </citation>
    <scope>NUCLEOTIDE SEQUENCE [LARGE SCALE GENOMIC DNA]</scope>
    <source>
        <strain evidence="3">ATCC BAA-594 / HTCC2503 / KCTC 12087</strain>
    </source>
</reference>
<dbReference type="Proteomes" id="UP000001302">
    <property type="component" value="Chromosome"/>
</dbReference>
<keyword evidence="3" id="KW-1185">Reference proteome</keyword>
<evidence type="ECO:0000259" key="1">
    <source>
        <dbReference type="Pfam" id="PF02698"/>
    </source>
</evidence>
<reference evidence="3" key="1">
    <citation type="submission" date="2010-08" db="EMBL/GenBank/DDBJ databases">
        <title>Genome sequence of Parvularcula bermudensis HTCC2503.</title>
        <authorList>
            <person name="Kang D.-M."/>
            <person name="Oh H.-M."/>
            <person name="Cho J.-C."/>
        </authorList>
    </citation>
    <scope>NUCLEOTIDE SEQUENCE [LARGE SCALE GENOMIC DNA]</scope>
    <source>
        <strain evidence="3">ATCC BAA-594 / HTCC2503 / KCTC 12087</strain>
    </source>
</reference>
<dbReference type="PANTHER" id="PTHR30336">
    <property type="entry name" value="INNER MEMBRANE PROTEIN, PROBABLE PERMEASE"/>
    <property type="match status" value="1"/>
</dbReference>
<dbReference type="InterPro" id="IPR003848">
    <property type="entry name" value="DUF218"/>
</dbReference>
<accession>E0TCP6</accession>
<dbReference type="AlphaFoldDB" id="E0TCP6"/>
<evidence type="ECO:0000313" key="3">
    <source>
        <dbReference type="Proteomes" id="UP000001302"/>
    </source>
</evidence>
<gene>
    <name evidence="2" type="ordered locus">PB2503_02792</name>
</gene>
<dbReference type="InterPro" id="IPR051599">
    <property type="entry name" value="Cell_Envelope_Assoc"/>
</dbReference>
<dbReference type="GO" id="GO:0005886">
    <property type="term" value="C:plasma membrane"/>
    <property type="evidence" value="ECO:0007669"/>
    <property type="project" value="TreeGrafter"/>
</dbReference>
<sequence>MRFVLKIAALMGLLCAAGFFVFVAALPRSSNEQAALRSLSADARTGMVILTGGAGRRIQHGLDLFAQGYGDRVLISGTHPLVDKEDLEGLGVRDSLHCCVDLGPRARTTIGNALEARDWARRRGYDTILLVTSDFHLPRALLELEAVAPELTVIGIAVDTRSAPSANWMRSPSAWRVLAEEYIKYILAWTRHRA</sequence>
<evidence type="ECO:0000313" key="2">
    <source>
        <dbReference type="EMBL" id="ADM08635.1"/>
    </source>
</evidence>
<feature type="domain" description="DUF218" evidence="1">
    <location>
        <begin position="47"/>
        <end position="183"/>
    </location>
</feature>
<dbReference type="OrthoDB" id="9812311at2"/>
<organism evidence="2 3">
    <name type="scientific">Parvularcula bermudensis (strain ATCC BAA-594 / HTCC2503 / KCTC 12087)</name>
    <dbReference type="NCBI Taxonomy" id="314260"/>
    <lineage>
        <taxon>Bacteria</taxon>
        <taxon>Pseudomonadati</taxon>
        <taxon>Pseudomonadota</taxon>
        <taxon>Alphaproteobacteria</taxon>
        <taxon>Parvularculales</taxon>
        <taxon>Parvularculaceae</taxon>
        <taxon>Parvularcula</taxon>
    </lineage>
</organism>
<dbReference type="GO" id="GO:0000270">
    <property type="term" value="P:peptidoglycan metabolic process"/>
    <property type="evidence" value="ECO:0007669"/>
    <property type="project" value="TreeGrafter"/>
</dbReference>
<proteinExistence type="predicted"/>
<name>E0TCP6_PARBH</name>
<dbReference type="eggNOG" id="COG1434">
    <property type="taxonomic scope" value="Bacteria"/>
</dbReference>
<dbReference type="Pfam" id="PF02698">
    <property type="entry name" value="DUF218"/>
    <property type="match status" value="1"/>
</dbReference>
<dbReference type="EMBL" id="CP002156">
    <property type="protein sequence ID" value="ADM08635.1"/>
    <property type="molecule type" value="Genomic_DNA"/>
</dbReference>
<dbReference type="KEGG" id="pbr:PB2503_02792"/>
<dbReference type="STRING" id="314260.PB2503_02792"/>
<dbReference type="PANTHER" id="PTHR30336:SF4">
    <property type="entry name" value="ENVELOPE BIOGENESIS FACTOR ELYC"/>
    <property type="match status" value="1"/>
</dbReference>
<dbReference type="RefSeq" id="WP_013299609.1">
    <property type="nucleotide sequence ID" value="NC_014414.1"/>
</dbReference>
<dbReference type="GO" id="GO:0043164">
    <property type="term" value="P:Gram-negative-bacterium-type cell wall biogenesis"/>
    <property type="evidence" value="ECO:0007669"/>
    <property type="project" value="TreeGrafter"/>
</dbReference>
<protein>
    <recommendedName>
        <fullName evidence="1">DUF218 domain-containing protein</fullName>
    </recommendedName>
</protein>
<dbReference type="CDD" id="cd06259">
    <property type="entry name" value="YdcF-like"/>
    <property type="match status" value="1"/>
</dbReference>
<dbReference type="HOGENOM" id="CLU_080658_0_0_5"/>